<keyword evidence="3" id="KW-1185">Reference proteome</keyword>
<comment type="caution">
    <text evidence="2">The sequence shown here is derived from an EMBL/GenBank/DDBJ whole genome shotgun (WGS) entry which is preliminary data.</text>
</comment>
<evidence type="ECO:0000313" key="3">
    <source>
        <dbReference type="Proteomes" id="UP000472335"/>
    </source>
</evidence>
<reference evidence="2 3" key="1">
    <citation type="submission" date="2020-02" db="EMBL/GenBank/DDBJ databases">
        <title>Whole-genome analyses of novel actinobacteria.</title>
        <authorList>
            <person name="Sahin N."/>
            <person name="Gencbay T."/>
        </authorList>
    </citation>
    <scope>NUCLEOTIDE SEQUENCE [LARGE SCALE GENOMIC DNA]</scope>
    <source>
        <strain evidence="2 3">HC44</strain>
    </source>
</reference>
<feature type="domain" description="CHAT" evidence="1">
    <location>
        <begin position="671"/>
        <end position="960"/>
    </location>
</feature>
<dbReference type="SUPFAM" id="SSF48452">
    <property type="entry name" value="TPR-like"/>
    <property type="match status" value="1"/>
</dbReference>
<accession>A0A6G4VDZ4</accession>
<dbReference type="Gene3D" id="1.25.40.10">
    <property type="entry name" value="Tetratricopeptide repeat domain"/>
    <property type="match status" value="2"/>
</dbReference>
<dbReference type="EMBL" id="JAAKZY010000128">
    <property type="protein sequence ID" value="NGO12115.1"/>
    <property type="molecule type" value="Genomic_DNA"/>
</dbReference>
<protein>
    <submittedName>
        <fullName evidence="2">CHAT domain-containing protein</fullName>
    </submittedName>
</protein>
<dbReference type="RefSeq" id="WP_165264513.1">
    <property type="nucleotide sequence ID" value="NZ_JAAKZY010000128.1"/>
</dbReference>
<sequence>MDDLAEAERALRKAVACLSPDAPYGSGVLANAAAALKQRYLTTGDREALAEALALAREAVARSPHQERADHLHALAQHLQLLTEDVQDWDAVAEAVELCREALALTPADHPKHAERLARLAVMLGKLGESRDDPEAFRESVDLLRQSLLRTPADDPYRVHRLGALGNALQRLSSWSGDTALLEEAIGCLRQAAAELPDHEDGRGSYSFDLAICLHHRFLQTGDRASHAEALDLARNAMRSSPADSVAKGVRAEFLSVVLQNQFGLTGDRDVVHEAVAAGREAVALAAQGSLTHTKRLNTLATTLLGGYHCDGDAADLNEALRLLEQALDMTPFDDPSHARMLRSLGEAWRAMARHTGDPNALHQAVVALGRAVRAAQSQPYAHATHQVGHGDVLRDLYEAEGDPGVLRAAANAYQLAARSTSFPPLQRALAACSWAACLEMTDGPGAALRGLELAIELLPQVAPRRLSRSDQERGLARLNGLASAAAWCAINTGDTERAVQLLEQGRGVLLGQMLEGRGELAELRAAYPVAADYLIELRERMESLAPPEELSATPSPWPRTAEMSDERHALATRWDEQIAYIRTLRGFEEFLAGPTRDSLLECAEEGPVCLLYDGPDRGDALILCEGQVIHVPLPALTQAALEHRVTRFHDALRASRTPGEEEGAGQVIDETLGWLWDCAAGPVLDRIGLLGPPAGEWPRMWWSPSGALSSLPLHAAGHHAEHSTPRPRSVLDRVVSSYTPTVRALRYARSRDRASPRQTDLLAVTMRHTPGAGTLRRADREGQTLRKLLPAKVLSGPEATYEAVRTALPHHSYVHFACHGVSVPGEPSTSRLLLHDHERQPLTLLDVSRLDLSEARMAMLSACETSQGSAHLADEAIHITSAFQIAGYPHVIGTLWPVHDSVAARVTEAVYRDLRGEREASVPGLDTARAAGALHRAVLECRELYRKSPSLWATHVHAGA</sequence>
<proteinExistence type="predicted"/>
<gene>
    <name evidence="2" type="ORF">G5C60_32050</name>
</gene>
<name>A0A6G4VDZ4_9ACTN</name>
<dbReference type="InterPro" id="IPR011990">
    <property type="entry name" value="TPR-like_helical_dom_sf"/>
</dbReference>
<dbReference type="Proteomes" id="UP000472335">
    <property type="component" value="Unassembled WGS sequence"/>
</dbReference>
<evidence type="ECO:0000259" key="1">
    <source>
        <dbReference type="Pfam" id="PF12770"/>
    </source>
</evidence>
<dbReference type="InterPro" id="IPR024983">
    <property type="entry name" value="CHAT_dom"/>
</dbReference>
<organism evidence="2 3">
    <name type="scientific">Streptomyces scabichelini</name>
    <dbReference type="NCBI Taxonomy" id="2711217"/>
    <lineage>
        <taxon>Bacteria</taxon>
        <taxon>Bacillati</taxon>
        <taxon>Actinomycetota</taxon>
        <taxon>Actinomycetes</taxon>
        <taxon>Kitasatosporales</taxon>
        <taxon>Streptomycetaceae</taxon>
        <taxon>Streptomyces</taxon>
    </lineage>
</organism>
<dbReference type="Pfam" id="PF12770">
    <property type="entry name" value="CHAT"/>
    <property type="match status" value="1"/>
</dbReference>
<dbReference type="AlphaFoldDB" id="A0A6G4VDZ4"/>
<evidence type="ECO:0000313" key="2">
    <source>
        <dbReference type="EMBL" id="NGO12115.1"/>
    </source>
</evidence>